<evidence type="ECO:0000256" key="1">
    <source>
        <dbReference type="SAM" id="MobiDB-lite"/>
    </source>
</evidence>
<dbReference type="PANTHER" id="PTHR34591">
    <property type="entry name" value="OS03G0653100 PROTEIN-RELATED"/>
    <property type="match status" value="1"/>
</dbReference>
<dbReference type="EMBL" id="RWGY01000004">
    <property type="protein sequence ID" value="TVU45750.1"/>
    <property type="molecule type" value="Genomic_DNA"/>
</dbReference>
<dbReference type="SMART" id="SM00256">
    <property type="entry name" value="FBOX"/>
    <property type="match status" value="1"/>
</dbReference>
<dbReference type="InterPro" id="IPR001810">
    <property type="entry name" value="F-box_dom"/>
</dbReference>
<dbReference type="OrthoDB" id="694608at2759"/>
<proteinExistence type="predicted"/>
<dbReference type="SUPFAM" id="SSF81383">
    <property type="entry name" value="F-box domain"/>
    <property type="match status" value="1"/>
</dbReference>
<organism evidence="3 4">
    <name type="scientific">Eragrostis curvula</name>
    <name type="common">weeping love grass</name>
    <dbReference type="NCBI Taxonomy" id="38414"/>
    <lineage>
        <taxon>Eukaryota</taxon>
        <taxon>Viridiplantae</taxon>
        <taxon>Streptophyta</taxon>
        <taxon>Embryophyta</taxon>
        <taxon>Tracheophyta</taxon>
        <taxon>Spermatophyta</taxon>
        <taxon>Magnoliopsida</taxon>
        <taxon>Liliopsida</taxon>
        <taxon>Poales</taxon>
        <taxon>Poaceae</taxon>
        <taxon>PACMAD clade</taxon>
        <taxon>Chloridoideae</taxon>
        <taxon>Eragrostideae</taxon>
        <taxon>Eragrostidinae</taxon>
        <taxon>Eragrostis</taxon>
    </lineage>
</organism>
<dbReference type="Pfam" id="PF12937">
    <property type="entry name" value="F-box-like"/>
    <property type="match status" value="1"/>
</dbReference>
<comment type="caution">
    <text evidence="3">The sequence shown here is derived from an EMBL/GenBank/DDBJ whole genome shotgun (WGS) entry which is preliminary data.</text>
</comment>
<name>A0A5J9WEA3_9POAL</name>
<sequence length="371" mass="43176">MATGGSEGRLDKKQRSETEHSPGDDLARLLPNDVLDAVVRRLAPRWVAACRCVCRAWRDIIDAHRLLRADLLPVKLAGIFVSFDYRDFPFPDFLARPSAAPTMSGWPNSLPTRFPWWNIGDHCNGLLLIDYKVVNPATRWWAQLPFSTCEPEKIYYDYEVRRLLYDPTLSPHFHVLIIPRFLDLLFDEDPRELDPAIEQSEWPPLLYTLEVFSSRTGQWEERSFAREGEVAGTLADMRSGLSQHDIDFAVCWREALYVYSQSDYIMRISLSNDKYHVIKSPADVSECHDFYLGKSRHGVYFATLDAQCWLQVWRLKESCAKMEWVLIHCRDLKPMVPCRSFAEQIHGSWILQRINYNDEHQKTVYSAINEE</sequence>
<evidence type="ECO:0000259" key="2">
    <source>
        <dbReference type="SMART" id="SM00256"/>
    </source>
</evidence>
<dbReference type="Gramene" id="TVU45750">
    <property type="protein sequence ID" value="TVU45750"/>
    <property type="gene ID" value="EJB05_05248"/>
</dbReference>
<accession>A0A5J9WEA3</accession>
<dbReference type="Gene3D" id="1.20.1280.50">
    <property type="match status" value="1"/>
</dbReference>
<reference evidence="3 4" key="1">
    <citation type="journal article" date="2019" name="Sci. Rep.">
        <title>A high-quality genome of Eragrostis curvula grass provides insights into Poaceae evolution and supports new strategies to enhance forage quality.</title>
        <authorList>
            <person name="Carballo J."/>
            <person name="Santos B.A.C.M."/>
            <person name="Zappacosta D."/>
            <person name="Garbus I."/>
            <person name="Selva J.P."/>
            <person name="Gallo C.A."/>
            <person name="Diaz A."/>
            <person name="Albertini E."/>
            <person name="Caccamo M."/>
            <person name="Echenique V."/>
        </authorList>
    </citation>
    <scope>NUCLEOTIDE SEQUENCE [LARGE SCALE GENOMIC DNA]</scope>
    <source>
        <strain evidence="4">cv. Victoria</strain>
        <tissue evidence="3">Leaf</tissue>
    </source>
</reference>
<dbReference type="InterPro" id="IPR036047">
    <property type="entry name" value="F-box-like_dom_sf"/>
</dbReference>
<dbReference type="Proteomes" id="UP000324897">
    <property type="component" value="Chromosome 5"/>
</dbReference>
<feature type="domain" description="F-box" evidence="2">
    <location>
        <begin position="30"/>
        <end position="70"/>
    </location>
</feature>
<gene>
    <name evidence="3" type="ORF">EJB05_05248</name>
</gene>
<dbReference type="AlphaFoldDB" id="A0A5J9WEA3"/>
<keyword evidence="4" id="KW-1185">Reference proteome</keyword>
<evidence type="ECO:0000313" key="4">
    <source>
        <dbReference type="Proteomes" id="UP000324897"/>
    </source>
</evidence>
<protein>
    <recommendedName>
        <fullName evidence="2">F-box domain-containing protein</fullName>
    </recommendedName>
</protein>
<evidence type="ECO:0000313" key="3">
    <source>
        <dbReference type="EMBL" id="TVU45750.1"/>
    </source>
</evidence>
<feature type="non-terminal residue" evidence="3">
    <location>
        <position position="371"/>
    </location>
</feature>
<feature type="non-terminal residue" evidence="3">
    <location>
        <position position="1"/>
    </location>
</feature>
<feature type="region of interest" description="Disordered" evidence="1">
    <location>
        <begin position="1"/>
        <end position="25"/>
    </location>
</feature>
<feature type="compositionally biased region" description="Basic and acidic residues" evidence="1">
    <location>
        <begin position="8"/>
        <end position="25"/>
    </location>
</feature>